<organism evidence="2">
    <name type="scientific">Rhipicephalus zambeziensis</name>
    <dbReference type="NCBI Taxonomy" id="60191"/>
    <lineage>
        <taxon>Eukaryota</taxon>
        <taxon>Metazoa</taxon>
        <taxon>Ecdysozoa</taxon>
        <taxon>Arthropoda</taxon>
        <taxon>Chelicerata</taxon>
        <taxon>Arachnida</taxon>
        <taxon>Acari</taxon>
        <taxon>Parasitiformes</taxon>
        <taxon>Ixodida</taxon>
        <taxon>Ixodoidea</taxon>
        <taxon>Ixodidae</taxon>
        <taxon>Rhipicephalinae</taxon>
        <taxon>Rhipicephalus</taxon>
        <taxon>Rhipicephalus</taxon>
    </lineage>
</organism>
<evidence type="ECO:0000313" key="2">
    <source>
        <dbReference type="EMBL" id="MAA11310.1"/>
    </source>
</evidence>
<keyword evidence="1" id="KW-0732">Signal</keyword>
<accession>A0A224YBY7</accession>
<feature type="signal peptide" evidence="1">
    <location>
        <begin position="1"/>
        <end position="19"/>
    </location>
</feature>
<name>A0A224YBY7_9ACAR</name>
<sequence>MSMVTKLVVLSVLTYLVSSEEEHGFNDAELTRYDCTYNGTKWSHGTYNNTNPECRFYWCNNGTMEIYNCTNGPPPTYSSCQYVRWNKPFPRCCHYVGAC</sequence>
<proteinExistence type="predicted"/>
<protein>
    <submittedName>
        <fullName evidence="2">8.9 kDa family member</fullName>
    </submittedName>
</protein>
<dbReference type="AlphaFoldDB" id="A0A224YBY7"/>
<feature type="chain" id="PRO_5013188949" evidence="1">
    <location>
        <begin position="20"/>
        <end position="99"/>
    </location>
</feature>
<dbReference type="EMBL" id="GFPF01000164">
    <property type="protein sequence ID" value="MAA11310.1"/>
    <property type="molecule type" value="Transcribed_RNA"/>
</dbReference>
<reference evidence="2" key="1">
    <citation type="journal article" date="2017" name="Parasit. Vectors">
        <title>Sialotranscriptomics of Rhipicephalus zambeziensis reveals intricate expression profiles of secretory proteins and suggests tight temporal transcriptional regulation during blood-feeding.</title>
        <authorList>
            <person name="de Castro M.H."/>
            <person name="de Klerk D."/>
            <person name="Pienaar R."/>
            <person name="Rees D.J.G."/>
            <person name="Mans B.J."/>
        </authorList>
    </citation>
    <scope>NUCLEOTIDE SEQUENCE</scope>
    <source>
        <tissue evidence="2">Salivary glands</tissue>
    </source>
</reference>
<evidence type="ECO:0000256" key="1">
    <source>
        <dbReference type="SAM" id="SignalP"/>
    </source>
</evidence>